<feature type="domain" description="MYND-type" evidence="6">
    <location>
        <begin position="188"/>
        <end position="226"/>
    </location>
</feature>
<feature type="compositionally biased region" description="Basic and acidic residues" evidence="5">
    <location>
        <begin position="278"/>
        <end position="291"/>
    </location>
</feature>
<keyword evidence="2 4" id="KW-0863">Zinc-finger</keyword>
<feature type="region of interest" description="Disordered" evidence="5">
    <location>
        <begin position="243"/>
        <end position="291"/>
    </location>
</feature>
<feature type="region of interest" description="Disordered" evidence="5">
    <location>
        <begin position="42"/>
        <end position="66"/>
    </location>
</feature>
<feature type="compositionally biased region" description="Low complexity" evidence="5">
    <location>
        <begin position="243"/>
        <end position="277"/>
    </location>
</feature>
<dbReference type="EMBL" id="LSYV01000017">
    <property type="protein sequence ID" value="KXZ50374.1"/>
    <property type="molecule type" value="Genomic_DNA"/>
</dbReference>
<evidence type="ECO:0000256" key="5">
    <source>
        <dbReference type="SAM" id="MobiDB-lite"/>
    </source>
</evidence>
<dbReference type="SUPFAM" id="SSF144232">
    <property type="entry name" value="HIT/MYND zinc finger-like"/>
    <property type="match status" value="1"/>
</dbReference>
<evidence type="ECO:0000259" key="6">
    <source>
        <dbReference type="PROSITE" id="PS50865"/>
    </source>
</evidence>
<dbReference type="GO" id="GO:0000981">
    <property type="term" value="F:DNA-binding transcription factor activity, RNA polymerase II-specific"/>
    <property type="evidence" value="ECO:0007669"/>
    <property type="project" value="TreeGrafter"/>
</dbReference>
<dbReference type="AlphaFoldDB" id="A0A150GKQ9"/>
<accession>A0A150GKQ9</accession>
<dbReference type="InterPro" id="IPR024119">
    <property type="entry name" value="TF_DEAF-1"/>
</dbReference>
<evidence type="ECO:0000313" key="7">
    <source>
        <dbReference type="EMBL" id="KXZ50374.1"/>
    </source>
</evidence>
<protein>
    <recommendedName>
        <fullName evidence="6">MYND-type domain-containing protein</fullName>
    </recommendedName>
</protein>
<proteinExistence type="predicted"/>
<keyword evidence="3" id="KW-0862">Zinc</keyword>
<evidence type="ECO:0000256" key="4">
    <source>
        <dbReference type="PROSITE-ProRule" id="PRU00134"/>
    </source>
</evidence>
<dbReference type="STRING" id="33097.A0A150GKQ9"/>
<keyword evidence="8" id="KW-1185">Reference proteome</keyword>
<keyword evidence="1" id="KW-0479">Metal-binding</keyword>
<evidence type="ECO:0000256" key="2">
    <source>
        <dbReference type="ARBA" id="ARBA00022771"/>
    </source>
</evidence>
<evidence type="ECO:0000256" key="1">
    <source>
        <dbReference type="ARBA" id="ARBA00022723"/>
    </source>
</evidence>
<name>A0A150GKQ9_GONPE</name>
<dbReference type="GO" id="GO:0005634">
    <property type="term" value="C:nucleus"/>
    <property type="evidence" value="ECO:0007669"/>
    <property type="project" value="TreeGrafter"/>
</dbReference>
<dbReference type="PROSITE" id="PS50865">
    <property type="entry name" value="ZF_MYND_2"/>
    <property type="match status" value="1"/>
</dbReference>
<dbReference type="OrthoDB" id="530530at2759"/>
<organism evidence="7 8">
    <name type="scientific">Gonium pectorale</name>
    <name type="common">Green alga</name>
    <dbReference type="NCBI Taxonomy" id="33097"/>
    <lineage>
        <taxon>Eukaryota</taxon>
        <taxon>Viridiplantae</taxon>
        <taxon>Chlorophyta</taxon>
        <taxon>core chlorophytes</taxon>
        <taxon>Chlorophyceae</taxon>
        <taxon>CS clade</taxon>
        <taxon>Chlamydomonadales</taxon>
        <taxon>Volvocaceae</taxon>
        <taxon>Gonium</taxon>
    </lineage>
</organism>
<evidence type="ECO:0000256" key="3">
    <source>
        <dbReference type="ARBA" id="ARBA00022833"/>
    </source>
</evidence>
<dbReference type="PROSITE" id="PS01360">
    <property type="entry name" value="ZF_MYND_1"/>
    <property type="match status" value="1"/>
</dbReference>
<dbReference type="PANTHER" id="PTHR10237">
    <property type="entry name" value="DEFORMED EPIDERMAL AUTOREGULATORY FACTOR 1 HOMOLOG SUPPRESSIN"/>
    <property type="match status" value="1"/>
</dbReference>
<sequence length="291" mass="30645">MASPSQLWYVPHRPDLLCIAPCDSDEPLPGPGAMFVSIDHLHSQPSTSAPSASSSSSQQQQQRWRHPRATPFLTAFGDIAKQQPRVVRCACGQKPCALTALREAGGRGAVPDEAIPADWATKWSLPPAGPEHEASENRRASALQMWLDCTQRAERELPPEPGHTVPPEQAILAAAEVLLTDYVKGRVCFACSVPSTKMQKCSRCQQARYCSKECQRQHWRDHKAECAALAAVDAAAAAAAAAPAASEAAPAAKPAEGAQAASAEQPAAPAPALAAEGAAERAAEAEVQKAA</sequence>
<dbReference type="Pfam" id="PF01753">
    <property type="entry name" value="zf-MYND"/>
    <property type="match status" value="1"/>
</dbReference>
<dbReference type="Gene3D" id="6.10.140.2220">
    <property type="match status" value="1"/>
</dbReference>
<dbReference type="GO" id="GO:0008270">
    <property type="term" value="F:zinc ion binding"/>
    <property type="evidence" value="ECO:0007669"/>
    <property type="project" value="UniProtKB-KW"/>
</dbReference>
<evidence type="ECO:0000313" key="8">
    <source>
        <dbReference type="Proteomes" id="UP000075714"/>
    </source>
</evidence>
<dbReference type="Proteomes" id="UP000075714">
    <property type="component" value="Unassembled WGS sequence"/>
</dbReference>
<comment type="caution">
    <text evidence="7">The sequence shown here is derived from an EMBL/GenBank/DDBJ whole genome shotgun (WGS) entry which is preliminary data.</text>
</comment>
<dbReference type="InterPro" id="IPR002893">
    <property type="entry name" value="Znf_MYND"/>
</dbReference>
<reference evidence="8" key="1">
    <citation type="journal article" date="2016" name="Nat. Commun.">
        <title>The Gonium pectorale genome demonstrates co-option of cell cycle regulation during the evolution of multicellularity.</title>
        <authorList>
            <person name="Hanschen E.R."/>
            <person name="Marriage T.N."/>
            <person name="Ferris P.J."/>
            <person name="Hamaji T."/>
            <person name="Toyoda A."/>
            <person name="Fujiyama A."/>
            <person name="Neme R."/>
            <person name="Noguchi H."/>
            <person name="Minakuchi Y."/>
            <person name="Suzuki M."/>
            <person name="Kawai-Toyooka H."/>
            <person name="Smith D.R."/>
            <person name="Sparks H."/>
            <person name="Anderson J."/>
            <person name="Bakaric R."/>
            <person name="Luria V."/>
            <person name="Karger A."/>
            <person name="Kirschner M.W."/>
            <person name="Durand P.M."/>
            <person name="Michod R.E."/>
            <person name="Nozaki H."/>
            <person name="Olson B.J."/>
        </authorList>
    </citation>
    <scope>NUCLEOTIDE SEQUENCE [LARGE SCALE GENOMIC DNA]</scope>
    <source>
        <strain evidence="8">NIES-2863</strain>
    </source>
</reference>
<dbReference type="PANTHER" id="PTHR10237:SF14">
    <property type="entry name" value="MYND-TYPE DOMAIN-CONTAINING PROTEIN"/>
    <property type="match status" value="1"/>
</dbReference>
<gene>
    <name evidence="7" type="ORF">GPECTOR_16g547</name>
</gene>
<feature type="compositionally biased region" description="Low complexity" evidence="5">
    <location>
        <begin position="43"/>
        <end position="62"/>
    </location>
</feature>